<evidence type="ECO:0000256" key="5">
    <source>
        <dbReference type="SAM" id="Phobius"/>
    </source>
</evidence>
<dbReference type="InterPro" id="IPR013525">
    <property type="entry name" value="ABC2_TM"/>
</dbReference>
<accession>A0A410FVU7</accession>
<dbReference type="EMBL" id="CP034928">
    <property type="protein sequence ID" value="QAA77209.1"/>
    <property type="molecule type" value="Genomic_DNA"/>
</dbReference>
<dbReference type="PROSITE" id="PS51012">
    <property type="entry name" value="ABC_TM2"/>
    <property type="match status" value="1"/>
</dbReference>
<dbReference type="InterPro" id="IPR052902">
    <property type="entry name" value="ABC-2_transporter"/>
</dbReference>
<keyword evidence="2 5" id="KW-0812">Transmembrane</keyword>
<feature type="transmembrane region" description="Helical" evidence="5">
    <location>
        <begin position="321"/>
        <end position="349"/>
    </location>
</feature>
<evidence type="ECO:0000256" key="2">
    <source>
        <dbReference type="ARBA" id="ARBA00022692"/>
    </source>
</evidence>
<protein>
    <recommendedName>
        <fullName evidence="6">ABC transmembrane type-2 domain-containing protein</fullName>
    </recommendedName>
</protein>
<evidence type="ECO:0000313" key="7">
    <source>
        <dbReference type="EMBL" id="QAA77209.1"/>
    </source>
</evidence>
<dbReference type="GO" id="GO:0140359">
    <property type="term" value="F:ABC-type transporter activity"/>
    <property type="evidence" value="ECO:0007669"/>
    <property type="project" value="InterPro"/>
</dbReference>
<evidence type="ECO:0000256" key="3">
    <source>
        <dbReference type="ARBA" id="ARBA00022989"/>
    </source>
</evidence>
<evidence type="ECO:0000256" key="1">
    <source>
        <dbReference type="ARBA" id="ARBA00004141"/>
    </source>
</evidence>
<dbReference type="KEGG" id="bih:BIP78_1443"/>
<gene>
    <name evidence="7" type="ORF">BIP78_1443</name>
</gene>
<dbReference type="AlphaFoldDB" id="A0A410FVU7"/>
<sequence length="400" mass="42835">MKVVLRLGWMSLLTALRERETLFWFVLFPVVLLALMAGVFGRLGREGQMNFSVALVNLDGEPRSPAQFAAVVEEVFVSLGAPREAGKEPLFTLRRPEGAEDPQAFLASAQEAVRLGNLALLVVIPSGFSERALAAMAGGPAATVRLYLNEANTASSMASSVVDQVLARLNQELLTLAGLYRPEAALAVHTEWVGGLDQPVAYVDFLLPGIVLMAFFVGGLFSVPGTILFARDQKILRRYWVTPLGVPRYLAGFAVGYGFLCLLQFALLWALGRFAFGASVDFFRPAALPYLVLAAATFLALGFLVASLATTAQAGMAIANLVNLPVMFLSGLFFPVASLPLFLQVLLYLNPLSHLADGLRSALGTGQAVLPLSLSVAVPAGWIAVSVGVAAWRLRWDVGR</sequence>
<feature type="domain" description="ABC transmembrane type-2" evidence="6">
    <location>
        <begin position="155"/>
        <end position="395"/>
    </location>
</feature>
<dbReference type="Proteomes" id="UP000287233">
    <property type="component" value="Chromosome"/>
</dbReference>
<dbReference type="PANTHER" id="PTHR43027">
    <property type="entry name" value="DOXORUBICIN RESISTANCE ABC TRANSPORTER PERMEASE PROTEIN DRRC-RELATED"/>
    <property type="match status" value="1"/>
</dbReference>
<reference evidence="8" key="1">
    <citation type="submission" date="2018-12" db="EMBL/GenBank/DDBJ databases">
        <title>Complete genome sequence of an uncultured bacterium of the candidate phylum Bipolaricaulota.</title>
        <authorList>
            <person name="Kadnikov V.V."/>
            <person name="Mardanov A.V."/>
            <person name="Beletsky A.V."/>
            <person name="Frank Y.A."/>
            <person name="Karnachuk O.V."/>
            <person name="Ravin N.V."/>
        </authorList>
    </citation>
    <scope>NUCLEOTIDE SEQUENCE [LARGE SCALE GENOMIC DNA]</scope>
</reference>
<dbReference type="InterPro" id="IPR047817">
    <property type="entry name" value="ABC2_TM_bact-type"/>
</dbReference>
<dbReference type="GO" id="GO:0016020">
    <property type="term" value="C:membrane"/>
    <property type="evidence" value="ECO:0007669"/>
    <property type="project" value="UniProtKB-SubCell"/>
</dbReference>
<evidence type="ECO:0000256" key="4">
    <source>
        <dbReference type="ARBA" id="ARBA00023136"/>
    </source>
</evidence>
<name>A0A410FVU7_BIPS1</name>
<feature type="transmembrane region" description="Helical" evidence="5">
    <location>
        <begin position="21"/>
        <end position="41"/>
    </location>
</feature>
<feature type="transmembrane region" description="Helical" evidence="5">
    <location>
        <begin position="249"/>
        <end position="270"/>
    </location>
</feature>
<organism evidence="7 8">
    <name type="scientific">Bipolaricaulis sibiricus</name>
    <dbReference type="NCBI Taxonomy" id="2501609"/>
    <lineage>
        <taxon>Bacteria</taxon>
        <taxon>Candidatus Bipolaricaulota</taxon>
        <taxon>Candidatus Bipolaricaulia</taxon>
        <taxon>Candidatus Bipolaricaulales</taxon>
        <taxon>Candidatus Bipolaricaulaceae</taxon>
        <taxon>Candidatus Bipolaricaulis</taxon>
    </lineage>
</organism>
<feature type="transmembrane region" description="Helical" evidence="5">
    <location>
        <begin position="369"/>
        <end position="392"/>
    </location>
</feature>
<keyword evidence="4 5" id="KW-0472">Membrane</keyword>
<proteinExistence type="predicted"/>
<dbReference type="PANTHER" id="PTHR43027:SF2">
    <property type="entry name" value="TRANSPORT PERMEASE PROTEIN"/>
    <property type="match status" value="1"/>
</dbReference>
<evidence type="ECO:0000313" key="8">
    <source>
        <dbReference type="Proteomes" id="UP000287233"/>
    </source>
</evidence>
<dbReference type="Gene3D" id="3.40.1710.10">
    <property type="entry name" value="abc type-2 transporter like domain"/>
    <property type="match status" value="1"/>
</dbReference>
<feature type="transmembrane region" description="Helical" evidence="5">
    <location>
        <begin position="290"/>
        <end position="309"/>
    </location>
</feature>
<keyword evidence="3 5" id="KW-1133">Transmembrane helix</keyword>
<evidence type="ECO:0000259" key="6">
    <source>
        <dbReference type="PROSITE" id="PS51012"/>
    </source>
</evidence>
<feature type="transmembrane region" description="Helical" evidence="5">
    <location>
        <begin position="205"/>
        <end position="229"/>
    </location>
</feature>
<dbReference type="Pfam" id="PF12698">
    <property type="entry name" value="ABC2_membrane_3"/>
    <property type="match status" value="1"/>
</dbReference>
<comment type="subcellular location">
    <subcellularLocation>
        <location evidence="1">Membrane</location>
        <topology evidence="1">Multi-pass membrane protein</topology>
    </subcellularLocation>
</comment>